<organism evidence="2 3">
    <name type="scientific">Candidatus Nitrobium versatile</name>
    <dbReference type="NCBI Taxonomy" id="2884831"/>
    <lineage>
        <taxon>Bacteria</taxon>
        <taxon>Pseudomonadati</taxon>
        <taxon>Nitrospirota</taxon>
        <taxon>Nitrospiria</taxon>
        <taxon>Nitrospirales</taxon>
        <taxon>Nitrospiraceae</taxon>
        <taxon>Candidatus Nitrobium</taxon>
    </lineage>
</organism>
<evidence type="ECO:0000256" key="1">
    <source>
        <dbReference type="SAM" id="SignalP"/>
    </source>
</evidence>
<reference evidence="2" key="1">
    <citation type="journal article" date="2021" name="bioRxiv">
        <title>Unraveling nitrogen, sulfur and carbon metabolic pathways and microbial community transcriptional responses to substrate deprivation and toxicity stresses in a bioreactor mimicking anoxic brackish coastal sediment conditions.</title>
        <authorList>
            <person name="Martins P.D."/>
            <person name="Echeveste M.J."/>
            <person name="Arshad A."/>
            <person name="Kurth J."/>
            <person name="Ouboter H."/>
            <person name="Jetten M.S.M."/>
            <person name="Welte C.U."/>
        </authorList>
    </citation>
    <scope>NUCLEOTIDE SEQUENCE</scope>
    <source>
        <strain evidence="2">MAG_39</strain>
    </source>
</reference>
<feature type="signal peptide" evidence="1">
    <location>
        <begin position="1"/>
        <end position="26"/>
    </location>
</feature>
<gene>
    <name evidence="2" type="ORF">K8I29_11080</name>
</gene>
<accession>A0A953JC01</accession>
<evidence type="ECO:0008006" key="4">
    <source>
        <dbReference type="Google" id="ProtNLM"/>
    </source>
</evidence>
<evidence type="ECO:0000313" key="2">
    <source>
        <dbReference type="EMBL" id="MBZ0156734.1"/>
    </source>
</evidence>
<evidence type="ECO:0000313" key="3">
    <source>
        <dbReference type="Proteomes" id="UP000705867"/>
    </source>
</evidence>
<proteinExistence type="predicted"/>
<keyword evidence="1" id="KW-0732">Signal</keyword>
<dbReference type="Proteomes" id="UP000705867">
    <property type="component" value="Unassembled WGS sequence"/>
</dbReference>
<dbReference type="Pfam" id="PF09694">
    <property type="entry name" value="Gcw_chp"/>
    <property type="match status" value="1"/>
</dbReference>
<name>A0A953JC01_9BACT</name>
<dbReference type="AlphaFoldDB" id="A0A953JC01"/>
<dbReference type="InterPro" id="IPR010239">
    <property type="entry name" value="CHP02001"/>
</dbReference>
<dbReference type="EMBL" id="JAIOIV010000087">
    <property type="protein sequence ID" value="MBZ0156734.1"/>
    <property type="molecule type" value="Genomic_DNA"/>
</dbReference>
<reference evidence="2" key="2">
    <citation type="submission" date="2021-08" db="EMBL/GenBank/DDBJ databases">
        <authorList>
            <person name="Dalcin Martins P."/>
        </authorList>
    </citation>
    <scope>NUCLEOTIDE SEQUENCE</scope>
    <source>
        <strain evidence="2">MAG_39</strain>
    </source>
</reference>
<feature type="chain" id="PRO_5038005851" description="Outer membrane beta-barrel protein" evidence="1">
    <location>
        <begin position="27"/>
        <end position="284"/>
    </location>
</feature>
<sequence length="284" mass="30644">MRIRKAVTVFCAAALAAVMGAGTPHAEEKPAVTAPEVAPAAPVPAPPAEDRVTGSATVGVFNRYIFRGYEIGTKSVVIQPALTVAFKGFAASFWGTIDSDEHPTQSFVPDREGRKSFNETDFTLSYTYDIGKLSLTGGYIYYATKYVSETEELFVTAAYDTLLKPTLSVYRDISSFPGTYVNLAIAHSFGIMKDITLDLGASAGYFSGDDDAFRSEGGTGKKYEAFHDGMVKAGLTVPVAKNMALQPVVQYWFPLSDKAERHGYNPNGHLDDTLVTGLNVVLSF</sequence>
<comment type="caution">
    <text evidence="2">The sequence shown here is derived from an EMBL/GenBank/DDBJ whole genome shotgun (WGS) entry which is preliminary data.</text>
</comment>
<protein>
    <recommendedName>
        <fullName evidence="4">Outer membrane beta-barrel protein</fullName>
    </recommendedName>
</protein>